<sequence>MPPRKYPSGHEKRKKKQKVEALIKCQKGAMDKFFSNNKKIASSVEEHENLVKDVAENLVNEEEECGDLGGEEAYQCMNESSNGNSSGVNQNEDLNVECAPSDIDDPSTWDKIDQKLRDLLVERGPVRRDGDANFPKDGDEKSRHFSSVHYICHLPNGEKHDRKWLVYSEALNRVFCFCCKLFKQEGNKTQLANEGFKDWKNIGARLKEMHKPDHIQGEKLTPSFKIPSDTPQN</sequence>
<feature type="region of interest" description="Disordered" evidence="1">
    <location>
        <begin position="212"/>
        <end position="233"/>
    </location>
</feature>
<dbReference type="PANTHER" id="PTHR45749:SF32">
    <property type="entry name" value="ZINC FINGER MYM-TYPE PROTEIN 1-LIKE"/>
    <property type="match status" value="1"/>
</dbReference>
<dbReference type="EMBL" id="JACTNZ010000008">
    <property type="protein sequence ID" value="KAG5536840.1"/>
    <property type="molecule type" value="Genomic_DNA"/>
</dbReference>
<comment type="caution">
    <text evidence="2">The sequence shown here is derived from an EMBL/GenBank/DDBJ whole genome shotgun (WGS) entry which is preliminary data.</text>
</comment>
<evidence type="ECO:0000313" key="2">
    <source>
        <dbReference type="EMBL" id="KAG5536840.1"/>
    </source>
</evidence>
<evidence type="ECO:0008006" key="4">
    <source>
        <dbReference type="Google" id="ProtNLM"/>
    </source>
</evidence>
<name>A0AAV6JC10_9ERIC</name>
<dbReference type="AlphaFoldDB" id="A0AAV6JC10"/>
<organism evidence="2 3">
    <name type="scientific">Rhododendron griersonianum</name>
    <dbReference type="NCBI Taxonomy" id="479676"/>
    <lineage>
        <taxon>Eukaryota</taxon>
        <taxon>Viridiplantae</taxon>
        <taxon>Streptophyta</taxon>
        <taxon>Embryophyta</taxon>
        <taxon>Tracheophyta</taxon>
        <taxon>Spermatophyta</taxon>
        <taxon>Magnoliopsida</taxon>
        <taxon>eudicotyledons</taxon>
        <taxon>Gunneridae</taxon>
        <taxon>Pentapetalae</taxon>
        <taxon>asterids</taxon>
        <taxon>Ericales</taxon>
        <taxon>Ericaceae</taxon>
        <taxon>Ericoideae</taxon>
        <taxon>Rhodoreae</taxon>
        <taxon>Rhododendron</taxon>
    </lineage>
</organism>
<evidence type="ECO:0000256" key="1">
    <source>
        <dbReference type="SAM" id="MobiDB-lite"/>
    </source>
</evidence>
<gene>
    <name evidence="2" type="ORF">RHGRI_024317</name>
</gene>
<evidence type="ECO:0000313" key="3">
    <source>
        <dbReference type="Proteomes" id="UP000823749"/>
    </source>
</evidence>
<accession>A0AAV6JC10</accession>
<keyword evidence="3" id="KW-1185">Reference proteome</keyword>
<protein>
    <recommendedName>
        <fullName evidence="4">TTF-type domain-containing protein</fullName>
    </recommendedName>
</protein>
<proteinExistence type="predicted"/>
<dbReference type="PANTHER" id="PTHR45749">
    <property type="match status" value="1"/>
</dbReference>
<reference evidence="2" key="1">
    <citation type="submission" date="2020-08" db="EMBL/GenBank/DDBJ databases">
        <title>Plant Genome Project.</title>
        <authorList>
            <person name="Zhang R.-G."/>
        </authorList>
    </citation>
    <scope>NUCLEOTIDE SEQUENCE</scope>
    <source>
        <strain evidence="2">WSP0</strain>
        <tissue evidence="2">Leaf</tissue>
    </source>
</reference>
<dbReference type="Proteomes" id="UP000823749">
    <property type="component" value="Chromosome 8"/>
</dbReference>